<dbReference type="InterPro" id="IPR050287">
    <property type="entry name" value="MTA/SAH_deaminase"/>
</dbReference>
<dbReference type="PANTHER" id="PTHR43794">
    <property type="entry name" value="AMINOHYDROLASE SSNA-RELATED"/>
    <property type="match status" value="1"/>
</dbReference>
<evidence type="ECO:0000256" key="1">
    <source>
        <dbReference type="ARBA" id="ARBA00022801"/>
    </source>
</evidence>
<organism evidence="3 4">
    <name type="scientific">Microbacterium gilvum</name>
    <dbReference type="NCBI Taxonomy" id="1336204"/>
    <lineage>
        <taxon>Bacteria</taxon>
        <taxon>Bacillati</taxon>
        <taxon>Actinomycetota</taxon>
        <taxon>Actinomycetes</taxon>
        <taxon>Micrococcales</taxon>
        <taxon>Microbacteriaceae</taxon>
        <taxon>Microbacterium</taxon>
    </lineage>
</organism>
<evidence type="ECO:0000313" key="3">
    <source>
        <dbReference type="EMBL" id="GAA4782435.1"/>
    </source>
</evidence>
<dbReference type="SUPFAM" id="SSF51338">
    <property type="entry name" value="Composite domain of metallo-dependent hydrolases"/>
    <property type="match status" value="1"/>
</dbReference>
<dbReference type="EMBL" id="BAABKO010000005">
    <property type="protein sequence ID" value="GAA4782435.1"/>
    <property type="molecule type" value="Genomic_DNA"/>
</dbReference>
<sequence>MIRPFTLTGALLLPVTAEPFAGWMAVGADGRIAGLGEGEPAVVLGDRVDVSGCLVAPGFVSAHSHLFTAGMRGMTPDSTLYPWVAAQTDFMAGADEDDVYWATLHGAIDAMRAGVTSAYNFLSAPFVTRYDPGSDSRTLLAHRGRAFTHRQIAAARDAGLRMQNAMRLDPILVDRAESDAAFDAAVAYLDSEVPDDLSLGASVFGAVQWAEHAVQAEVEVSAMDRHGIGNQAHLLETAEALHQQRAKLDWYRDAGALRPGFLAGHFIHPDDAIVDLLADAGAGMVWQPMSNGRLGSGIADIPAYLARGMSVGMGVDDQSCTDLIDPFENMRTGLGMQRAAARDAAVLSARDVLRLHTLGGAEAMGVAGRVGSLDVGKHADFLVVDPARPDTGPVWDATAHYVLACGQQNVAAVYSGGVRVAADGRSLHPLAGDAAAALHERSVRLGTAIGLPAPAIRPADERPRLP</sequence>
<evidence type="ECO:0000313" key="4">
    <source>
        <dbReference type="Proteomes" id="UP001501645"/>
    </source>
</evidence>
<dbReference type="Gene3D" id="3.20.20.140">
    <property type="entry name" value="Metal-dependent hydrolases"/>
    <property type="match status" value="1"/>
</dbReference>
<dbReference type="Proteomes" id="UP001501645">
    <property type="component" value="Unassembled WGS sequence"/>
</dbReference>
<proteinExistence type="predicted"/>
<comment type="caution">
    <text evidence="3">The sequence shown here is derived from an EMBL/GenBank/DDBJ whole genome shotgun (WGS) entry which is preliminary data.</text>
</comment>
<name>A0ABP9ALV3_9MICO</name>
<evidence type="ECO:0000259" key="2">
    <source>
        <dbReference type="Pfam" id="PF01979"/>
    </source>
</evidence>
<dbReference type="SUPFAM" id="SSF51556">
    <property type="entry name" value="Metallo-dependent hydrolases"/>
    <property type="match status" value="1"/>
</dbReference>
<dbReference type="Pfam" id="PF01979">
    <property type="entry name" value="Amidohydro_1"/>
    <property type="match status" value="1"/>
</dbReference>
<dbReference type="InterPro" id="IPR032466">
    <property type="entry name" value="Metal_Hydrolase"/>
</dbReference>
<dbReference type="InterPro" id="IPR011059">
    <property type="entry name" value="Metal-dep_hydrolase_composite"/>
</dbReference>
<protein>
    <submittedName>
        <fullName evidence="3">8-oxoguanine deaminase</fullName>
    </submittedName>
</protein>
<dbReference type="InterPro" id="IPR006680">
    <property type="entry name" value="Amidohydro-rel"/>
</dbReference>
<reference evidence="4" key="1">
    <citation type="journal article" date="2019" name="Int. J. Syst. Evol. Microbiol.">
        <title>The Global Catalogue of Microorganisms (GCM) 10K type strain sequencing project: providing services to taxonomists for standard genome sequencing and annotation.</title>
        <authorList>
            <consortium name="The Broad Institute Genomics Platform"/>
            <consortium name="The Broad Institute Genome Sequencing Center for Infectious Disease"/>
            <person name="Wu L."/>
            <person name="Ma J."/>
        </authorList>
    </citation>
    <scope>NUCLEOTIDE SEQUENCE [LARGE SCALE GENOMIC DNA]</scope>
    <source>
        <strain evidence="4">JCM 18537</strain>
    </source>
</reference>
<dbReference type="PANTHER" id="PTHR43794:SF11">
    <property type="entry name" value="AMIDOHYDROLASE-RELATED DOMAIN-CONTAINING PROTEIN"/>
    <property type="match status" value="1"/>
</dbReference>
<dbReference type="RefSeq" id="WP_345440828.1">
    <property type="nucleotide sequence ID" value="NZ_BAABKO010000005.1"/>
</dbReference>
<dbReference type="Gene3D" id="2.30.40.10">
    <property type="entry name" value="Urease, subunit C, domain 1"/>
    <property type="match status" value="1"/>
</dbReference>
<feature type="domain" description="Amidohydrolase-related" evidence="2">
    <location>
        <begin position="55"/>
        <end position="419"/>
    </location>
</feature>
<keyword evidence="4" id="KW-1185">Reference proteome</keyword>
<accession>A0ABP9ALV3</accession>
<gene>
    <name evidence="3" type="ORF">GCM10023351_29720</name>
</gene>
<keyword evidence="1" id="KW-0378">Hydrolase</keyword>